<dbReference type="Gene3D" id="1.10.10.2910">
    <property type="match status" value="1"/>
</dbReference>
<protein>
    <recommendedName>
        <fullName evidence="3">IrrE N-terminal-like domain-containing protein</fullName>
    </recommendedName>
</protein>
<accession>A0ABS0D233</accession>
<dbReference type="RefSeq" id="WP_195134086.1">
    <property type="nucleotide sequence ID" value="NZ_JADLQX010000075.1"/>
</dbReference>
<evidence type="ECO:0008006" key="3">
    <source>
        <dbReference type="Google" id="ProtNLM"/>
    </source>
</evidence>
<sequence>MNLDQCVARLLDLLTPEVQQRFAEEPLLALREDLKLNVAPIEYPPDTRRQGGACDGTSFIEDGVILYVSTPYNRRENFTLGHELGHWLIPQSDEVMEWIVEQDHAEQLVETVCDRVAQRLLLPPASIASVVGRPPVRAAHIIELFDRTQASRPVCAIAIATRLPHVGAVALIDRAEGKVLFASVRPDPEEGWPLVVPWKGQLLPAGHRLASLNAGVSVTGKMFWKDQWDRRAEYYVDAVSDHRRITAVFSDIDLWDCESLHLDGTRDFDQRPTATIHCCGSTRTVRGYPCPECNEQFCPECGRCRCQRRAAREQACHGCLLRFQAHLVVGGLCEECRS</sequence>
<reference evidence="1 2" key="1">
    <citation type="submission" date="2020-10" db="EMBL/GenBank/DDBJ databases">
        <title>Identification of Nocardia species via Next-generation sequencing and recognition of intraspecies genetic diversity.</title>
        <authorList>
            <person name="Li P."/>
            <person name="Li P."/>
            <person name="Lu B."/>
        </authorList>
    </citation>
    <scope>NUCLEOTIDE SEQUENCE [LARGE SCALE GENOMIC DNA]</scope>
    <source>
        <strain evidence="1 2">BJ06-0157</strain>
    </source>
</reference>
<keyword evidence="2" id="KW-1185">Reference proteome</keyword>
<evidence type="ECO:0000313" key="2">
    <source>
        <dbReference type="Proteomes" id="UP000702209"/>
    </source>
</evidence>
<proteinExistence type="predicted"/>
<comment type="caution">
    <text evidence="1">The sequence shown here is derived from an EMBL/GenBank/DDBJ whole genome shotgun (WGS) entry which is preliminary data.</text>
</comment>
<dbReference type="EMBL" id="JADLQX010000075">
    <property type="protein sequence ID" value="MBF6302905.1"/>
    <property type="molecule type" value="Genomic_DNA"/>
</dbReference>
<name>A0ABS0D233_9NOCA</name>
<evidence type="ECO:0000313" key="1">
    <source>
        <dbReference type="EMBL" id="MBF6302905.1"/>
    </source>
</evidence>
<dbReference type="Proteomes" id="UP000702209">
    <property type="component" value="Unassembled WGS sequence"/>
</dbReference>
<gene>
    <name evidence="1" type="ORF">IU459_36120</name>
</gene>
<organism evidence="1 2">
    <name type="scientific">Nocardia amamiensis</name>
    <dbReference type="NCBI Taxonomy" id="404578"/>
    <lineage>
        <taxon>Bacteria</taxon>
        <taxon>Bacillati</taxon>
        <taxon>Actinomycetota</taxon>
        <taxon>Actinomycetes</taxon>
        <taxon>Mycobacteriales</taxon>
        <taxon>Nocardiaceae</taxon>
        <taxon>Nocardia</taxon>
    </lineage>
</organism>